<feature type="transmembrane region" description="Helical" evidence="1">
    <location>
        <begin position="255"/>
        <end position="273"/>
    </location>
</feature>
<dbReference type="PANTHER" id="PTHR35337">
    <property type="entry name" value="SLR1478 PROTEIN"/>
    <property type="match status" value="1"/>
</dbReference>
<dbReference type="Pfam" id="PF01944">
    <property type="entry name" value="SpoIIM"/>
    <property type="match status" value="1"/>
</dbReference>
<sequence>MDLDAFVQTHAREWSRLEQLTRRRRLSAAEADELVSLYQQVATHLSVVRSAAPDPGLVQRLSMLVNRARQAVSGRREPVWHGVGRFFAVELPAALYRAGPATVAVALVFLLVAGASGWWVAATPEAQAGFGTPAQIRQLCDVEFAAYYSENPAASFAGLVWTNNAWIAAQSIAFGITGLFPAYVFLSNAVNVGATGGVMASCGNLGTFFSFITPHGLLELTAVFVALAAGLRLFWALVDPGPRPRVEALGAEGRAMIGIALGLVPVLFVSGLVEAYVTPAPLPTWARIAIGALVWAAFIAYAAVIGGRAVRRGETGDVRRETRGDLDLVAG</sequence>
<evidence type="ECO:0000313" key="3">
    <source>
        <dbReference type="Proteomes" id="UP001596122"/>
    </source>
</evidence>
<keyword evidence="1" id="KW-1133">Transmembrane helix</keyword>
<dbReference type="EMBL" id="JBHSLD010000006">
    <property type="protein sequence ID" value="MFC5380273.1"/>
    <property type="molecule type" value="Genomic_DNA"/>
</dbReference>
<feature type="transmembrane region" description="Helical" evidence="1">
    <location>
        <begin position="192"/>
        <end position="211"/>
    </location>
</feature>
<dbReference type="RefSeq" id="WP_340267245.1">
    <property type="nucleotide sequence ID" value="NZ_JBBEOG010000001.1"/>
</dbReference>
<feature type="transmembrane region" description="Helical" evidence="1">
    <location>
        <begin position="217"/>
        <end position="235"/>
    </location>
</feature>
<keyword evidence="1" id="KW-0812">Transmembrane</keyword>
<evidence type="ECO:0000313" key="2">
    <source>
        <dbReference type="EMBL" id="MFC5380273.1"/>
    </source>
</evidence>
<protein>
    <submittedName>
        <fullName evidence="2">Stage II sporulation protein M</fullName>
    </submittedName>
</protein>
<accession>A0ABW0GK40</accession>
<organism evidence="2 3">
    <name type="scientific">Aquipuribacter nitratireducens</name>
    <dbReference type="NCBI Taxonomy" id="650104"/>
    <lineage>
        <taxon>Bacteria</taxon>
        <taxon>Bacillati</taxon>
        <taxon>Actinomycetota</taxon>
        <taxon>Actinomycetes</taxon>
        <taxon>Micrococcales</taxon>
        <taxon>Intrasporangiaceae</taxon>
        <taxon>Aquipuribacter</taxon>
    </lineage>
</organism>
<proteinExistence type="predicted"/>
<feature type="transmembrane region" description="Helical" evidence="1">
    <location>
        <begin position="101"/>
        <end position="121"/>
    </location>
</feature>
<gene>
    <name evidence="2" type="ORF">ACFPJ6_05680</name>
</gene>
<feature type="transmembrane region" description="Helical" evidence="1">
    <location>
        <begin position="285"/>
        <end position="304"/>
    </location>
</feature>
<name>A0ABW0GK40_9MICO</name>
<comment type="caution">
    <text evidence="2">The sequence shown here is derived from an EMBL/GenBank/DDBJ whole genome shotgun (WGS) entry which is preliminary data.</text>
</comment>
<dbReference type="InterPro" id="IPR002798">
    <property type="entry name" value="SpoIIM-like"/>
</dbReference>
<keyword evidence="1" id="KW-0472">Membrane</keyword>
<dbReference type="PANTHER" id="PTHR35337:SF1">
    <property type="entry name" value="SLR1478 PROTEIN"/>
    <property type="match status" value="1"/>
</dbReference>
<dbReference type="Proteomes" id="UP001596122">
    <property type="component" value="Unassembled WGS sequence"/>
</dbReference>
<reference evidence="3" key="1">
    <citation type="journal article" date="2019" name="Int. J. Syst. Evol. Microbiol.">
        <title>The Global Catalogue of Microorganisms (GCM) 10K type strain sequencing project: providing services to taxonomists for standard genome sequencing and annotation.</title>
        <authorList>
            <consortium name="The Broad Institute Genomics Platform"/>
            <consortium name="The Broad Institute Genome Sequencing Center for Infectious Disease"/>
            <person name="Wu L."/>
            <person name="Ma J."/>
        </authorList>
    </citation>
    <scope>NUCLEOTIDE SEQUENCE [LARGE SCALE GENOMIC DNA]</scope>
    <source>
        <strain evidence="3">CCUG 43114</strain>
    </source>
</reference>
<evidence type="ECO:0000256" key="1">
    <source>
        <dbReference type="SAM" id="Phobius"/>
    </source>
</evidence>
<feature type="transmembrane region" description="Helical" evidence="1">
    <location>
        <begin position="165"/>
        <end position="185"/>
    </location>
</feature>
<keyword evidence="3" id="KW-1185">Reference proteome</keyword>